<dbReference type="InterPro" id="IPR002328">
    <property type="entry name" value="ADH_Zn_CS"/>
</dbReference>
<dbReference type="InterPro" id="IPR036291">
    <property type="entry name" value="NAD(P)-bd_dom_sf"/>
</dbReference>
<evidence type="ECO:0000259" key="5">
    <source>
        <dbReference type="Pfam" id="PF08240"/>
    </source>
</evidence>
<feature type="domain" description="Alcohol dehydrogenase-like C-terminal" evidence="4">
    <location>
        <begin position="180"/>
        <end position="265"/>
    </location>
</feature>
<evidence type="ECO:0000256" key="3">
    <source>
        <dbReference type="ARBA" id="ARBA00023002"/>
    </source>
</evidence>
<dbReference type="GO" id="GO:0016491">
    <property type="term" value="F:oxidoreductase activity"/>
    <property type="evidence" value="ECO:0007669"/>
    <property type="project" value="UniProtKB-KW"/>
</dbReference>
<feature type="non-terminal residue" evidence="6">
    <location>
        <position position="265"/>
    </location>
</feature>
<keyword evidence="3" id="KW-0560">Oxidoreductase</keyword>
<gene>
    <name evidence="6" type="ORF">METZ01_LOCUS314547</name>
</gene>
<dbReference type="InterPro" id="IPR011032">
    <property type="entry name" value="GroES-like_sf"/>
</dbReference>
<organism evidence="6">
    <name type="scientific">marine metagenome</name>
    <dbReference type="NCBI Taxonomy" id="408172"/>
    <lineage>
        <taxon>unclassified sequences</taxon>
        <taxon>metagenomes</taxon>
        <taxon>ecological metagenomes</taxon>
    </lineage>
</organism>
<dbReference type="PANTHER" id="PTHR43401:SF2">
    <property type="entry name" value="L-THREONINE 3-DEHYDROGENASE"/>
    <property type="match status" value="1"/>
</dbReference>
<dbReference type="PROSITE" id="PS00059">
    <property type="entry name" value="ADH_ZINC"/>
    <property type="match status" value="1"/>
</dbReference>
<dbReference type="Gene3D" id="3.40.50.720">
    <property type="entry name" value="NAD(P)-binding Rossmann-like Domain"/>
    <property type="match status" value="1"/>
</dbReference>
<dbReference type="InterPro" id="IPR013149">
    <property type="entry name" value="ADH-like_C"/>
</dbReference>
<evidence type="ECO:0000256" key="1">
    <source>
        <dbReference type="ARBA" id="ARBA00022723"/>
    </source>
</evidence>
<reference evidence="6" key="1">
    <citation type="submission" date="2018-05" db="EMBL/GenBank/DDBJ databases">
        <authorList>
            <person name="Lanie J.A."/>
            <person name="Ng W.-L."/>
            <person name="Kazmierczak K.M."/>
            <person name="Andrzejewski T.M."/>
            <person name="Davidsen T.M."/>
            <person name="Wayne K.J."/>
            <person name="Tettelin H."/>
            <person name="Glass J.I."/>
            <person name="Rusch D."/>
            <person name="Podicherti R."/>
            <person name="Tsui H.-C.T."/>
            <person name="Winkler M.E."/>
        </authorList>
    </citation>
    <scope>NUCLEOTIDE SEQUENCE</scope>
</reference>
<proteinExistence type="predicted"/>
<evidence type="ECO:0008006" key="7">
    <source>
        <dbReference type="Google" id="ProtNLM"/>
    </source>
</evidence>
<dbReference type="Pfam" id="PF08240">
    <property type="entry name" value="ADH_N"/>
    <property type="match status" value="1"/>
</dbReference>
<keyword evidence="2" id="KW-0862">Zinc</keyword>
<dbReference type="PANTHER" id="PTHR43401">
    <property type="entry name" value="L-THREONINE 3-DEHYDROGENASE"/>
    <property type="match status" value="1"/>
</dbReference>
<dbReference type="Pfam" id="PF00107">
    <property type="entry name" value="ADH_zinc_N"/>
    <property type="match status" value="1"/>
</dbReference>
<feature type="domain" description="Alcohol dehydrogenase-like N-terminal" evidence="5">
    <location>
        <begin position="30"/>
        <end position="140"/>
    </location>
</feature>
<evidence type="ECO:0000256" key="2">
    <source>
        <dbReference type="ARBA" id="ARBA00022833"/>
    </source>
</evidence>
<name>A0A382NKF5_9ZZZZ</name>
<dbReference type="EMBL" id="UINC01101123">
    <property type="protein sequence ID" value="SVC61693.1"/>
    <property type="molecule type" value="Genomic_DNA"/>
</dbReference>
<dbReference type="InterPro" id="IPR050129">
    <property type="entry name" value="Zn_alcohol_dh"/>
</dbReference>
<dbReference type="InterPro" id="IPR013154">
    <property type="entry name" value="ADH-like_N"/>
</dbReference>
<dbReference type="SUPFAM" id="SSF50129">
    <property type="entry name" value="GroES-like"/>
    <property type="match status" value="1"/>
</dbReference>
<dbReference type="Gene3D" id="3.90.180.10">
    <property type="entry name" value="Medium-chain alcohol dehydrogenases, catalytic domain"/>
    <property type="match status" value="1"/>
</dbReference>
<dbReference type="GO" id="GO:0008270">
    <property type="term" value="F:zinc ion binding"/>
    <property type="evidence" value="ECO:0007669"/>
    <property type="project" value="InterPro"/>
</dbReference>
<sequence>MGSAIMRGVVKFDRGSGFVEVRDVDDRPPGPGQVKVEVRAAGICGSDLHIYHDTINYDIRTPVVMGHEFSGIVVDAGDDVAGDVAVGDRVTGEPSIYICGHCDYCLSGHYNMCPTRQVMGYYHDGCFASNVNVTLVHKLPDEVTFEAGAVTELLACCVHSVIEQCGVTAGDVVAIIGPGPVGLFSALVARAEGGTVVLCGTSRDKERLDFAERELGIAHTIDVQAVDAVQRLRELTGGYGADVVVECAGAASAIDLALEVVRKRG</sequence>
<dbReference type="AlphaFoldDB" id="A0A382NKF5"/>
<protein>
    <recommendedName>
        <fullName evidence="7">Enoyl reductase (ER) domain-containing protein</fullName>
    </recommendedName>
</protein>
<dbReference type="SUPFAM" id="SSF51735">
    <property type="entry name" value="NAD(P)-binding Rossmann-fold domains"/>
    <property type="match status" value="1"/>
</dbReference>
<keyword evidence="1" id="KW-0479">Metal-binding</keyword>
<evidence type="ECO:0000313" key="6">
    <source>
        <dbReference type="EMBL" id="SVC61693.1"/>
    </source>
</evidence>
<evidence type="ECO:0000259" key="4">
    <source>
        <dbReference type="Pfam" id="PF00107"/>
    </source>
</evidence>
<accession>A0A382NKF5</accession>